<dbReference type="Proteomes" id="UP001229421">
    <property type="component" value="Unassembled WGS sequence"/>
</dbReference>
<feature type="signal peptide" evidence="1">
    <location>
        <begin position="1"/>
        <end position="18"/>
    </location>
</feature>
<evidence type="ECO:0000256" key="1">
    <source>
        <dbReference type="SAM" id="SignalP"/>
    </source>
</evidence>
<accession>A0AAD8NHE3</accession>
<gene>
    <name evidence="2" type="ORF">QVD17_35652</name>
</gene>
<dbReference type="AlphaFoldDB" id="A0AAD8NHE3"/>
<organism evidence="2 3">
    <name type="scientific">Tagetes erecta</name>
    <name type="common">African marigold</name>
    <dbReference type="NCBI Taxonomy" id="13708"/>
    <lineage>
        <taxon>Eukaryota</taxon>
        <taxon>Viridiplantae</taxon>
        <taxon>Streptophyta</taxon>
        <taxon>Embryophyta</taxon>
        <taxon>Tracheophyta</taxon>
        <taxon>Spermatophyta</taxon>
        <taxon>Magnoliopsida</taxon>
        <taxon>eudicotyledons</taxon>
        <taxon>Gunneridae</taxon>
        <taxon>Pentapetalae</taxon>
        <taxon>asterids</taxon>
        <taxon>campanulids</taxon>
        <taxon>Asterales</taxon>
        <taxon>Asteraceae</taxon>
        <taxon>Asteroideae</taxon>
        <taxon>Heliantheae alliance</taxon>
        <taxon>Tageteae</taxon>
        <taxon>Tagetes</taxon>
    </lineage>
</organism>
<name>A0AAD8NHE3_TARER</name>
<evidence type="ECO:0000313" key="2">
    <source>
        <dbReference type="EMBL" id="KAK1409127.1"/>
    </source>
</evidence>
<proteinExistence type="predicted"/>
<protein>
    <submittedName>
        <fullName evidence="2">Uncharacterized protein</fullName>
    </submittedName>
</protein>
<feature type="chain" id="PRO_5042245101" evidence="1">
    <location>
        <begin position="19"/>
        <end position="126"/>
    </location>
</feature>
<comment type="caution">
    <text evidence="2">The sequence shown here is derived from an EMBL/GenBank/DDBJ whole genome shotgun (WGS) entry which is preliminary data.</text>
</comment>
<evidence type="ECO:0000313" key="3">
    <source>
        <dbReference type="Proteomes" id="UP001229421"/>
    </source>
</evidence>
<reference evidence="2" key="1">
    <citation type="journal article" date="2023" name="bioRxiv">
        <title>Improved chromosome-level genome assembly for marigold (Tagetes erecta).</title>
        <authorList>
            <person name="Jiang F."/>
            <person name="Yuan L."/>
            <person name="Wang S."/>
            <person name="Wang H."/>
            <person name="Xu D."/>
            <person name="Wang A."/>
            <person name="Fan W."/>
        </authorList>
    </citation>
    <scope>NUCLEOTIDE SEQUENCE</scope>
    <source>
        <strain evidence="2">WSJ</strain>
        <tissue evidence="2">Leaf</tissue>
    </source>
</reference>
<sequence length="126" mass="14336">MFILLGVVLFEVLRAPLSVDPLLGREEVKLGQWTIQWKRKWLLRNIVDVRIADEIKPTSLKNYGDTNEKCLADYCVESVDATNTGHTTHIGAPEVVSGVDLAMLMIPFWTREQISCIESWHPTVTR</sequence>
<keyword evidence="3" id="KW-1185">Reference proteome</keyword>
<keyword evidence="1" id="KW-0732">Signal</keyword>
<dbReference type="EMBL" id="JAUHHV010000010">
    <property type="protein sequence ID" value="KAK1409127.1"/>
    <property type="molecule type" value="Genomic_DNA"/>
</dbReference>